<dbReference type="Gene3D" id="2.160.10.10">
    <property type="entry name" value="Hexapeptide repeat proteins"/>
    <property type="match status" value="1"/>
</dbReference>
<dbReference type="SUPFAM" id="SSF51161">
    <property type="entry name" value="Trimeric LpxA-like enzymes"/>
    <property type="match status" value="1"/>
</dbReference>
<keyword evidence="3" id="KW-0012">Acyltransferase</keyword>
<proteinExistence type="predicted"/>
<sequence>MKTIIRKYTILDYFILVKYKIFTLFFLRKARLIRTPIFVRGKFLIDFGSGLTTGRSCRIDAFLTNDNLNSQKIIKIGNNVEINDNVHIAATDRIDIGNNVLIASNVYISDHNHGIYKGIIQDSPLSKPNDRDIYSSPVIIEKNVWIGQYVCVLQGVTIGEGSIIGAMSVVNKDIPPYSIAVGSPAKVVKKYDFKNKIWISVSHD</sequence>
<evidence type="ECO:0000256" key="3">
    <source>
        <dbReference type="ARBA" id="ARBA00023315"/>
    </source>
</evidence>
<name>A0ABY8RGG0_9FLAO</name>
<evidence type="ECO:0000313" key="5">
    <source>
        <dbReference type="Proteomes" id="UP001241656"/>
    </source>
</evidence>
<dbReference type="InterPro" id="IPR018357">
    <property type="entry name" value="Hexapep_transf_CS"/>
</dbReference>
<dbReference type="PANTHER" id="PTHR23416">
    <property type="entry name" value="SIALIC ACID SYNTHASE-RELATED"/>
    <property type="match status" value="1"/>
</dbReference>
<dbReference type="InterPro" id="IPR051159">
    <property type="entry name" value="Hexapeptide_acetyltransf"/>
</dbReference>
<reference evidence="4 5" key="1">
    <citation type="submission" date="2023-05" db="EMBL/GenBank/DDBJ databases">
        <title>Genomic insight into Chryseobacterium sp. wdc7 isolated forest soil (Gotjawal).</title>
        <authorList>
            <person name="Park S.-J."/>
        </authorList>
    </citation>
    <scope>NUCLEOTIDE SEQUENCE [LARGE SCALE GENOMIC DNA]</scope>
    <source>
        <strain evidence="5">wdc7</strain>
    </source>
</reference>
<keyword evidence="5" id="KW-1185">Reference proteome</keyword>
<evidence type="ECO:0000313" key="4">
    <source>
        <dbReference type="EMBL" id="WHF53053.1"/>
    </source>
</evidence>
<gene>
    <name evidence="4" type="ORF">QGN23_07220</name>
</gene>
<dbReference type="Proteomes" id="UP001241656">
    <property type="component" value="Chromosome"/>
</dbReference>
<dbReference type="EMBL" id="CP124855">
    <property type="protein sequence ID" value="WHF53053.1"/>
    <property type="molecule type" value="Genomic_DNA"/>
</dbReference>
<dbReference type="RefSeq" id="WP_282906304.1">
    <property type="nucleotide sequence ID" value="NZ_CP124855.1"/>
</dbReference>
<keyword evidence="1" id="KW-0808">Transferase</keyword>
<evidence type="ECO:0000256" key="2">
    <source>
        <dbReference type="ARBA" id="ARBA00022737"/>
    </source>
</evidence>
<dbReference type="InterPro" id="IPR011004">
    <property type="entry name" value="Trimer_LpxA-like_sf"/>
</dbReference>
<evidence type="ECO:0000256" key="1">
    <source>
        <dbReference type="ARBA" id="ARBA00022679"/>
    </source>
</evidence>
<dbReference type="InterPro" id="IPR001451">
    <property type="entry name" value="Hexapep"/>
</dbReference>
<keyword evidence="2" id="KW-0677">Repeat</keyword>
<dbReference type="PANTHER" id="PTHR23416:SF78">
    <property type="entry name" value="LIPOPOLYSACCHARIDE BIOSYNTHESIS O-ACETYL TRANSFERASE WBBJ-RELATED"/>
    <property type="match status" value="1"/>
</dbReference>
<accession>A0ABY8RGG0</accession>
<dbReference type="PROSITE" id="PS00101">
    <property type="entry name" value="HEXAPEP_TRANSFERASES"/>
    <property type="match status" value="1"/>
</dbReference>
<dbReference type="Pfam" id="PF00132">
    <property type="entry name" value="Hexapep"/>
    <property type="match status" value="1"/>
</dbReference>
<dbReference type="CDD" id="cd04647">
    <property type="entry name" value="LbH_MAT_like"/>
    <property type="match status" value="1"/>
</dbReference>
<organism evidence="4 5">
    <name type="scientific">Chryseobacterium gotjawalense</name>
    <dbReference type="NCBI Taxonomy" id="3042315"/>
    <lineage>
        <taxon>Bacteria</taxon>
        <taxon>Pseudomonadati</taxon>
        <taxon>Bacteroidota</taxon>
        <taxon>Flavobacteriia</taxon>
        <taxon>Flavobacteriales</taxon>
        <taxon>Weeksellaceae</taxon>
        <taxon>Chryseobacterium group</taxon>
        <taxon>Chryseobacterium</taxon>
    </lineage>
</organism>
<protein>
    <submittedName>
        <fullName evidence="4">DapH/DapD/GlmU-related protein</fullName>
    </submittedName>
</protein>